<keyword evidence="2" id="KW-0732">Signal</keyword>
<evidence type="ECO:0000313" key="3">
    <source>
        <dbReference type="EMBL" id="MEZ8082652.1"/>
    </source>
</evidence>
<accession>A0ABV4L4N9</accession>
<dbReference type="Proteomes" id="UP001569154">
    <property type="component" value="Unassembled WGS sequence"/>
</dbReference>
<evidence type="ECO:0000256" key="1">
    <source>
        <dbReference type="SAM" id="MobiDB-lite"/>
    </source>
</evidence>
<protein>
    <submittedName>
        <fullName evidence="3">Uncharacterized protein</fullName>
    </submittedName>
</protein>
<feature type="chain" id="PRO_5046593811" evidence="2">
    <location>
        <begin position="23"/>
        <end position="99"/>
    </location>
</feature>
<evidence type="ECO:0000313" key="4">
    <source>
        <dbReference type="Proteomes" id="UP001569154"/>
    </source>
</evidence>
<sequence>MKIRNLAILATVFSILPFSTLADDAANLAELTAQERVEEIKAVVNDVDTDVDKMAKEAEVETEQAMKEAKDDADSAVGDTKTETNEMKHAAEAKVDDVI</sequence>
<comment type="caution">
    <text evidence="3">The sequence shown here is derived from an EMBL/GenBank/DDBJ whole genome shotgun (WGS) entry which is preliminary data.</text>
</comment>
<feature type="region of interest" description="Disordered" evidence="1">
    <location>
        <begin position="64"/>
        <end position="99"/>
    </location>
</feature>
<dbReference type="EMBL" id="JBGONM010000040">
    <property type="protein sequence ID" value="MEZ8082652.1"/>
    <property type="molecule type" value="Genomic_DNA"/>
</dbReference>
<reference evidence="3 4" key="1">
    <citation type="submission" date="2024-06" db="EMBL/GenBank/DDBJ databases">
        <authorList>
            <person name="Steensen K."/>
            <person name="Seneca J."/>
            <person name="Bartlau N."/>
            <person name="Yu A.X."/>
            <person name="Polz M.F."/>
        </authorList>
    </citation>
    <scope>NUCLEOTIDE SEQUENCE [LARGE SCALE GENOMIC DNA]</scope>
    <source>
        <strain evidence="3 4">1F260</strain>
    </source>
</reference>
<evidence type="ECO:0000256" key="2">
    <source>
        <dbReference type="SAM" id="SignalP"/>
    </source>
</evidence>
<feature type="signal peptide" evidence="2">
    <location>
        <begin position="1"/>
        <end position="22"/>
    </location>
</feature>
<keyword evidence="4" id="KW-1185">Reference proteome</keyword>
<feature type="compositionally biased region" description="Basic and acidic residues" evidence="1">
    <location>
        <begin position="80"/>
        <end position="99"/>
    </location>
</feature>
<gene>
    <name evidence="3" type="ORF">ACED35_16150</name>
</gene>
<proteinExistence type="predicted"/>
<name>A0ABV4L4N9_9GAMM</name>
<organism evidence="3 4">
    <name type="scientific">Enterovibrio norvegicus</name>
    <dbReference type="NCBI Taxonomy" id="188144"/>
    <lineage>
        <taxon>Bacteria</taxon>
        <taxon>Pseudomonadati</taxon>
        <taxon>Pseudomonadota</taxon>
        <taxon>Gammaproteobacteria</taxon>
        <taxon>Vibrionales</taxon>
        <taxon>Vibrionaceae</taxon>
        <taxon>Enterovibrio</taxon>
    </lineage>
</organism>
<dbReference type="RefSeq" id="WP_017013734.1">
    <property type="nucleotide sequence ID" value="NZ_AJYG02000047.1"/>
</dbReference>
<feature type="compositionally biased region" description="Basic and acidic residues" evidence="1">
    <location>
        <begin position="64"/>
        <end position="73"/>
    </location>
</feature>